<organism evidence="2 3">
    <name type="scientific">Rhizopus stolonifer</name>
    <name type="common">Rhizopus nigricans</name>
    <dbReference type="NCBI Taxonomy" id="4846"/>
    <lineage>
        <taxon>Eukaryota</taxon>
        <taxon>Fungi</taxon>
        <taxon>Fungi incertae sedis</taxon>
        <taxon>Mucoromycota</taxon>
        <taxon>Mucoromycotina</taxon>
        <taxon>Mucoromycetes</taxon>
        <taxon>Mucorales</taxon>
        <taxon>Mucorineae</taxon>
        <taxon>Rhizopodaceae</taxon>
        <taxon>Rhizopus</taxon>
    </lineage>
</organism>
<name>A0A367K3E0_RHIST</name>
<dbReference type="AlphaFoldDB" id="A0A367K3E0"/>
<reference evidence="2 3" key="1">
    <citation type="journal article" date="2018" name="G3 (Bethesda)">
        <title>Phylogenetic and Phylogenomic Definition of Rhizopus Species.</title>
        <authorList>
            <person name="Gryganskyi A.P."/>
            <person name="Golan J."/>
            <person name="Dolatabadi S."/>
            <person name="Mondo S."/>
            <person name="Robb S."/>
            <person name="Idnurm A."/>
            <person name="Muszewska A."/>
            <person name="Steczkiewicz K."/>
            <person name="Masonjones S."/>
            <person name="Liao H.L."/>
            <person name="Gajdeczka M.T."/>
            <person name="Anike F."/>
            <person name="Vuek A."/>
            <person name="Anishchenko I.M."/>
            <person name="Voigt K."/>
            <person name="de Hoog G.S."/>
            <person name="Smith M.E."/>
            <person name="Heitman J."/>
            <person name="Vilgalys R."/>
            <person name="Stajich J.E."/>
        </authorList>
    </citation>
    <scope>NUCLEOTIDE SEQUENCE [LARGE SCALE GENOMIC DNA]</scope>
    <source>
        <strain evidence="2 3">LSU 92-RS-03</strain>
    </source>
</reference>
<gene>
    <name evidence="2" type="ORF">CU098_009435</name>
</gene>
<evidence type="ECO:0000313" key="2">
    <source>
        <dbReference type="EMBL" id="RCH96659.1"/>
    </source>
</evidence>
<sequence>MSSQPKLEKSCSETKQIRSDIKQLKNDIIAEAKKDLKKDKSNSSKQKLNQLNTEFKKLAQLRLNQSHSLQDQWESYQTDTRQSRKKDIEKRQADFDKETQMDQIKNEEPIKKSEICSRLIHVLKNQDSIQIVNQNSDNGDIDTSVVILPNDILELFWFIGVNDIPVVQSELPLMISRLESLLK</sequence>
<protein>
    <submittedName>
        <fullName evidence="2">Uncharacterized protein</fullName>
    </submittedName>
</protein>
<evidence type="ECO:0000313" key="3">
    <source>
        <dbReference type="Proteomes" id="UP000253551"/>
    </source>
</evidence>
<dbReference type="EMBL" id="PJQM01002280">
    <property type="protein sequence ID" value="RCH96659.1"/>
    <property type="molecule type" value="Genomic_DNA"/>
</dbReference>
<feature type="compositionally biased region" description="Basic and acidic residues" evidence="1">
    <location>
        <begin position="81"/>
        <end position="102"/>
    </location>
</feature>
<proteinExistence type="predicted"/>
<keyword evidence="3" id="KW-1185">Reference proteome</keyword>
<dbReference type="Proteomes" id="UP000253551">
    <property type="component" value="Unassembled WGS sequence"/>
</dbReference>
<evidence type="ECO:0000256" key="1">
    <source>
        <dbReference type="SAM" id="MobiDB-lite"/>
    </source>
</evidence>
<dbReference type="OrthoDB" id="2290843at2759"/>
<comment type="caution">
    <text evidence="2">The sequence shown here is derived from an EMBL/GenBank/DDBJ whole genome shotgun (WGS) entry which is preliminary data.</text>
</comment>
<feature type="region of interest" description="Disordered" evidence="1">
    <location>
        <begin position="70"/>
        <end position="102"/>
    </location>
</feature>
<accession>A0A367K3E0</accession>
<feature type="compositionally biased region" description="Polar residues" evidence="1">
    <location>
        <begin position="70"/>
        <end position="80"/>
    </location>
</feature>